<feature type="transmembrane region" description="Helical" evidence="8">
    <location>
        <begin position="417"/>
        <end position="436"/>
    </location>
</feature>
<feature type="transmembrane region" description="Helical" evidence="8">
    <location>
        <begin position="844"/>
        <end position="867"/>
    </location>
</feature>
<evidence type="ECO:0000256" key="4">
    <source>
        <dbReference type="ARBA" id="ARBA00022989"/>
    </source>
</evidence>
<dbReference type="OrthoDB" id="3405625at2"/>
<evidence type="ECO:0000256" key="7">
    <source>
        <dbReference type="SAM" id="MobiDB-lite"/>
    </source>
</evidence>
<keyword evidence="5 8" id="KW-0472">Membrane</keyword>
<dbReference type="RefSeq" id="WP_135078079.1">
    <property type="nucleotide sequence ID" value="NZ_CP038267.1"/>
</dbReference>
<dbReference type="EMBL" id="CP038267">
    <property type="protein sequence ID" value="QBR93049.1"/>
    <property type="molecule type" value="Genomic_DNA"/>
</dbReference>
<keyword evidence="11" id="KW-1185">Reference proteome</keyword>
<gene>
    <name evidence="10" type="ORF">EXE57_12785</name>
</gene>
<dbReference type="AlphaFoldDB" id="A0A4P7GMB8"/>
<feature type="transmembrane region" description="Helical" evidence="8">
    <location>
        <begin position="746"/>
        <end position="770"/>
    </location>
</feature>
<dbReference type="Pfam" id="PF02687">
    <property type="entry name" value="FtsX"/>
    <property type="match status" value="2"/>
</dbReference>
<proteinExistence type="inferred from homology"/>
<dbReference type="GO" id="GO:0022857">
    <property type="term" value="F:transmembrane transporter activity"/>
    <property type="evidence" value="ECO:0007669"/>
    <property type="project" value="TreeGrafter"/>
</dbReference>
<evidence type="ECO:0000256" key="2">
    <source>
        <dbReference type="ARBA" id="ARBA00022475"/>
    </source>
</evidence>
<feature type="transmembrane region" description="Helical" evidence="8">
    <location>
        <begin position="372"/>
        <end position="396"/>
    </location>
</feature>
<evidence type="ECO:0000256" key="8">
    <source>
        <dbReference type="SAM" id="Phobius"/>
    </source>
</evidence>
<dbReference type="InterPro" id="IPR003838">
    <property type="entry name" value="ABC3_permease_C"/>
</dbReference>
<dbReference type="InterPro" id="IPR050250">
    <property type="entry name" value="Macrolide_Exporter_MacB"/>
</dbReference>
<evidence type="ECO:0000256" key="1">
    <source>
        <dbReference type="ARBA" id="ARBA00004651"/>
    </source>
</evidence>
<comment type="subcellular location">
    <subcellularLocation>
        <location evidence="1">Cell membrane</location>
        <topology evidence="1">Multi-pass membrane protein</topology>
    </subcellularLocation>
</comment>
<dbReference type="Proteomes" id="UP000294894">
    <property type="component" value="Chromosome"/>
</dbReference>
<feature type="transmembrane region" description="Helical" evidence="8">
    <location>
        <begin position="448"/>
        <end position="474"/>
    </location>
</feature>
<feature type="domain" description="ABC3 transporter permease C-terminal" evidence="9">
    <location>
        <begin position="283"/>
        <end position="401"/>
    </location>
</feature>
<organism evidence="10 11">
    <name type="scientific">Nocardioides euryhalodurans</name>
    <dbReference type="NCBI Taxonomy" id="2518370"/>
    <lineage>
        <taxon>Bacteria</taxon>
        <taxon>Bacillati</taxon>
        <taxon>Actinomycetota</taxon>
        <taxon>Actinomycetes</taxon>
        <taxon>Propionibacteriales</taxon>
        <taxon>Nocardioidaceae</taxon>
        <taxon>Nocardioides</taxon>
    </lineage>
</organism>
<feature type="transmembrane region" description="Helical" evidence="8">
    <location>
        <begin position="275"/>
        <end position="303"/>
    </location>
</feature>
<keyword evidence="3 8" id="KW-0812">Transmembrane</keyword>
<protein>
    <submittedName>
        <fullName evidence="10">ABC transporter permease</fullName>
    </submittedName>
</protein>
<dbReference type="KEGG" id="noy:EXE57_12785"/>
<name>A0A4P7GMB8_9ACTN</name>
<dbReference type="PANTHER" id="PTHR30572">
    <property type="entry name" value="MEMBRANE COMPONENT OF TRANSPORTER-RELATED"/>
    <property type="match status" value="1"/>
</dbReference>
<dbReference type="GO" id="GO:0005886">
    <property type="term" value="C:plasma membrane"/>
    <property type="evidence" value="ECO:0007669"/>
    <property type="project" value="UniProtKB-SubCell"/>
</dbReference>
<evidence type="ECO:0000256" key="5">
    <source>
        <dbReference type="ARBA" id="ARBA00023136"/>
    </source>
</evidence>
<feature type="transmembrane region" description="Helical" evidence="8">
    <location>
        <begin position="495"/>
        <end position="515"/>
    </location>
</feature>
<feature type="transmembrane region" description="Helical" evidence="8">
    <location>
        <begin position="799"/>
        <end position="824"/>
    </location>
</feature>
<reference evidence="10 11" key="1">
    <citation type="submission" date="2019-03" db="EMBL/GenBank/DDBJ databases">
        <title>Three New Species of Nocardioides, Nocardioides euryhalodurans sp. nov., Nocardioides seonyuensis sp. nov. and Nocardioides eburneoflavus sp. nov., Iolated from Soil.</title>
        <authorList>
            <person name="Roh S.G."/>
            <person name="Lee C."/>
            <person name="Kim M.-K."/>
            <person name="Kim S.B."/>
        </authorList>
    </citation>
    <scope>NUCLEOTIDE SEQUENCE [LARGE SCALE GENOMIC DNA]</scope>
    <source>
        <strain evidence="10 11">MMS17-SY117</strain>
    </source>
</reference>
<dbReference type="PANTHER" id="PTHR30572:SF4">
    <property type="entry name" value="ABC TRANSPORTER PERMEASE YTRF"/>
    <property type="match status" value="1"/>
</dbReference>
<evidence type="ECO:0000256" key="6">
    <source>
        <dbReference type="ARBA" id="ARBA00038076"/>
    </source>
</evidence>
<accession>A0A4P7GMB8</accession>
<feature type="domain" description="ABC3 transporter permease C-terminal" evidence="9">
    <location>
        <begin position="752"/>
        <end position="867"/>
    </location>
</feature>
<keyword evidence="4 8" id="KW-1133">Transmembrane helix</keyword>
<evidence type="ECO:0000259" key="9">
    <source>
        <dbReference type="Pfam" id="PF02687"/>
    </source>
</evidence>
<evidence type="ECO:0000256" key="3">
    <source>
        <dbReference type="ARBA" id="ARBA00022692"/>
    </source>
</evidence>
<evidence type="ECO:0000313" key="10">
    <source>
        <dbReference type="EMBL" id="QBR93049.1"/>
    </source>
</evidence>
<feature type="transmembrane region" description="Helical" evidence="8">
    <location>
        <begin position="326"/>
        <end position="352"/>
    </location>
</feature>
<feature type="region of interest" description="Disordered" evidence="7">
    <location>
        <begin position="72"/>
        <end position="100"/>
    </location>
</feature>
<comment type="similarity">
    <text evidence="6">Belongs to the ABC-4 integral membrane protein family.</text>
</comment>
<evidence type="ECO:0000313" key="11">
    <source>
        <dbReference type="Proteomes" id="UP000294894"/>
    </source>
</evidence>
<sequence>MSPRQRWAPALRVARREALRSRGRSILVLVMIALPVLGVTAADVVIQTSEISGAEAIERRIGTADARVSVERGTGQVAQTADPDTGGLSWSGGGRGQAPRTLDDVEDALGREVEAVELVTGGVLVETDAGRADVAVTETDWTSDLVEGTYRLTAGRMPEQAGEVAINGHLAERGYALGDELEGEGLADLTIVGIGENTSYRGHSIAVAQPGTFDLRTTAGSHTWLVDAGGEVAWKDVRALNAIGATVLSRAVLIDPPADSELDPELGWATGTDDAVVAVAVLVVAMALLEVVLLAGPAFAVIARRLQRSLALMAATGATPPQARRVVLASGLVLGTAGAALGVGLGLLAAWLALPVVQRFSDSYLGPYDVPWLHLLGIAAFGLVSALLAAVVPAWLASRQDVVAVLAGRRGDARPSLRSPLLGLVLLAAGAGGAAYGAVSRQNGEYVIAGSAIVAVLGMILLVPVVVATLARVARGLPLPLRYAVRDAARHRTRTVPAVSAVAATVAGVVALGIANASDAAENEATYAQSLPMGQASLTTYRDGADWDAYRAVAEKLVPGAEVTPVQGVDDTGDRSGWTEVTFRLDGEPSWLSSYGSSLGTSIPVAEAGGALPGVVTGLDDDERARAEDALSRGGVVVFVNEDLTVDEATVVVREYGPRDRSEARVRATVPAATVQVSPLETSFQGVLSAEAAEAVGVEPEATGLLVAGVPISEAQEQDVQEALAAVSEDLSFYVERGYQADDETVIVLLVLGALGGVLMLGGTLTATFLSLSDARPDLATLAAIGAAPRTRRGVAASYAAVIGLVGAALGAAVGFIPGIAVTYPLTGWSGETDPSLPTHFLDVPWLLIGSLVVALPLVTALVVGLTTRSRLPLVARID</sequence>
<keyword evidence="2" id="KW-1003">Cell membrane</keyword>